<dbReference type="Proteomes" id="UP000234530">
    <property type="component" value="Chromosome"/>
</dbReference>
<keyword evidence="4" id="KW-0067">ATP-binding</keyword>
<dbReference type="PANTHER" id="PTHR43289:SF34">
    <property type="entry name" value="SERINE_THREONINE-PROTEIN KINASE YBDM-RELATED"/>
    <property type="match status" value="1"/>
</dbReference>
<evidence type="ECO:0000313" key="7">
    <source>
        <dbReference type="EMBL" id="AUH64930.1"/>
    </source>
</evidence>
<proteinExistence type="predicted"/>
<evidence type="ECO:0000259" key="6">
    <source>
        <dbReference type="PROSITE" id="PS50011"/>
    </source>
</evidence>
<dbReference type="PROSITE" id="PS50011">
    <property type="entry name" value="PROTEIN_KINASE_DOM"/>
    <property type="match status" value="1"/>
</dbReference>
<dbReference type="EMBL" id="CP025430">
    <property type="protein sequence ID" value="AUH64930.1"/>
    <property type="molecule type" value="Genomic_DNA"/>
</dbReference>
<dbReference type="SUPFAM" id="SSF56112">
    <property type="entry name" value="Protein kinase-like (PK-like)"/>
    <property type="match status" value="1"/>
</dbReference>
<dbReference type="InterPro" id="IPR008266">
    <property type="entry name" value="Tyr_kinase_AS"/>
</dbReference>
<dbReference type="PROSITE" id="PS00109">
    <property type="entry name" value="PROTEIN_KINASE_TYR"/>
    <property type="match status" value="1"/>
</dbReference>
<keyword evidence="8" id="KW-1185">Reference proteome</keyword>
<dbReference type="InterPro" id="IPR000719">
    <property type="entry name" value="Prot_kinase_dom"/>
</dbReference>
<organism evidence="7 8">
    <name type="scientific">Paracoccus zhejiangensis</name>
    <dbReference type="NCBI Taxonomy" id="1077935"/>
    <lineage>
        <taxon>Bacteria</taxon>
        <taxon>Pseudomonadati</taxon>
        <taxon>Pseudomonadota</taxon>
        <taxon>Alphaproteobacteria</taxon>
        <taxon>Rhodobacterales</taxon>
        <taxon>Paracoccaceae</taxon>
        <taxon>Paracoccus</taxon>
    </lineage>
</organism>
<keyword evidence="1" id="KW-0808">Transferase</keyword>
<evidence type="ECO:0000256" key="2">
    <source>
        <dbReference type="ARBA" id="ARBA00022741"/>
    </source>
</evidence>
<gene>
    <name evidence="7" type="ORF">CX676_12725</name>
</gene>
<dbReference type="GO" id="GO:0004674">
    <property type="term" value="F:protein serine/threonine kinase activity"/>
    <property type="evidence" value="ECO:0007669"/>
    <property type="project" value="UniProtKB-KW"/>
</dbReference>
<reference evidence="7 8" key="1">
    <citation type="journal article" date="2013" name="Antonie Van Leeuwenhoek">
        <title>Paracoccus zhejiangensis sp. nov., isolated from activated sludge in wastewater-treatment system.</title>
        <authorList>
            <person name="Wu Z.G."/>
            <person name="Zhang D.F."/>
            <person name="Liu Y.L."/>
            <person name="Wang F."/>
            <person name="Jiang X."/>
            <person name="Li C."/>
            <person name="Li S.P."/>
            <person name="Hong Q."/>
            <person name="Li W.J."/>
        </authorList>
    </citation>
    <scope>NUCLEOTIDE SEQUENCE [LARGE SCALE GENOMIC DNA]</scope>
    <source>
        <strain evidence="7 8">J6</strain>
    </source>
</reference>
<feature type="region of interest" description="Disordered" evidence="5">
    <location>
        <begin position="320"/>
        <end position="343"/>
    </location>
</feature>
<accession>A0A2H5F063</accession>
<evidence type="ECO:0000256" key="5">
    <source>
        <dbReference type="SAM" id="MobiDB-lite"/>
    </source>
</evidence>
<feature type="domain" description="Protein kinase" evidence="6">
    <location>
        <begin position="25"/>
        <end position="286"/>
    </location>
</feature>
<evidence type="ECO:0000256" key="1">
    <source>
        <dbReference type="ARBA" id="ARBA00022679"/>
    </source>
</evidence>
<protein>
    <submittedName>
        <fullName evidence="7">Serine/threonine protein kinase</fullName>
    </submittedName>
</protein>
<dbReference type="GO" id="GO:0005524">
    <property type="term" value="F:ATP binding"/>
    <property type="evidence" value="ECO:0007669"/>
    <property type="project" value="UniProtKB-KW"/>
</dbReference>
<sequence length="615" mass="64648">MPEVSLQGPLADRVVEAGVLINNNYRIQRMLSAGGMGEVYKAENVFTGDPVAVKIVLPSLASDDGIIQLFKREARILGQLNDSAIVRYHNFVLDQGLNRYCLIMEYIDGNTLWDQVDSYGPIPGDAALHLIGRLSEGLAKAHARGVTHRDLSPDNVMLRGNRIEDAVLIDFGIARAVDFGEGTLAGRFAGKFKYVSPEQLGHYGGEIGPAADIYGMALMVSAVLRGKALDMGSSAVEAVEARRGIPDLSGLPHEIYPLLQYMLEPDPRARPASMEDVALMAEDPTRIPLRYRMPLWGGQGGGDRATTGALTGPISVHGVETTSDSPFGPATQPVEPQTAEPQPRRKLPLVPLAAAGVLVALALGGWMVLGRGDQPPPDVAVTGGSETPPDAAMVLPARDLTTREGFLAGYDLGACAHVQRVASGLDAGKLAAVADRVLDTEPLVDAYDTAFGTRPEVIASRIDPAQCAAADFVRTLQGRAEPPPVLSLDAPSLPVGGTVAGRVREAQGRSIWLFLVAADGGLHDLSSRLVPQADGSFTFSFGLALQDLTAASPQLIVALASRSPLVAPTTIAAAAPVATVLPQVLDEITKAGGFAAADLAFFALTPPDTGTIPEN</sequence>
<keyword evidence="2" id="KW-0547">Nucleotide-binding</keyword>
<dbReference type="Pfam" id="PF00069">
    <property type="entry name" value="Pkinase"/>
    <property type="match status" value="1"/>
</dbReference>
<dbReference type="InterPro" id="IPR011009">
    <property type="entry name" value="Kinase-like_dom_sf"/>
</dbReference>
<dbReference type="AlphaFoldDB" id="A0A2H5F063"/>
<keyword evidence="3 7" id="KW-0418">Kinase</keyword>
<name>A0A2H5F063_9RHOB</name>
<keyword evidence="7" id="KW-0723">Serine/threonine-protein kinase</keyword>
<evidence type="ECO:0000256" key="4">
    <source>
        <dbReference type="ARBA" id="ARBA00022840"/>
    </source>
</evidence>
<dbReference type="CDD" id="cd14014">
    <property type="entry name" value="STKc_PknB_like"/>
    <property type="match status" value="1"/>
</dbReference>
<evidence type="ECO:0000313" key="8">
    <source>
        <dbReference type="Proteomes" id="UP000234530"/>
    </source>
</evidence>
<dbReference type="PANTHER" id="PTHR43289">
    <property type="entry name" value="MITOGEN-ACTIVATED PROTEIN KINASE KINASE KINASE 20-RELATED"/>
    <property type="match status" value="1"/>
</dbReference>
<dbReference type="KEGG" id="pzh:CX676_12725"/>
<dbReference type="Gene3D" id="1.10.510.10">
    <property type="entry name" value="Transferase(Phosphotransferase) domain 1"/>
    <property type="match status" value="1"/>
</dbReference>
<evidence type="ECO:0000256" key="3">
    <source>
        <dbReference type="ARBA" id="ARBA00022777"/>
    </source>
</evidence>
<dbReference type="Gene3D" id="3.30.200.20">
    <property type="entry name" value="Phosphorylase Kinase, domain 1"/>
    <property type="match status" value="1"/>
</dbReference>